<feature type="transmembrane region" description="Helical" evidence="1">
    <location>
        <begin position="244"/>
        <end position="268"/>
    </location>
</feature>
<sequence length="331" mass="38438">MGVVSRQRSPDLEKQIISESQSGSVLKLQEAKDTFNDPYSFERLTEVPIQWFYTVFHSEILGILVDHSRLFQGFSGFDIDENCAAANGLATEILTQFEKHQNWETSMIKSMNEMKIGLRSTTSPRPYRWVDVVDKLQNDLDRILRKENRLDPTPELCDAFFDLLIGDFEVCIREHLSQLKLLYEREFEGFYWKLYVKRHFGISRLVSVPQDIHDYAPLIIFVGSLLLLWYNTPKYIEEKWYFKIPGCIGLSIVAFMVLISLMDGKIAFYLCSFRPSVRPLYEHATSCIAWADTNCPFALFGSGLTWRFWMKRREGYVPRTGPCTDVENKGG</sequence>
<evidence type="ECO:0000313" key="2">
    <source>
        <dbReference type="EMBL" id="WPK25365.1"/>
    </source>
</evidence>
<organism evidence="2 3">
    <name type="scientific">Australozyma saopauloensis</name>
    <dbReference type="NCBI Taxonomy" id="291208"/>
    <lineage>
        <taxon>Eukaryota</taxon>
        <taxon>Fungi</taxon>
        <taxon>Dikarya</taxon>
        <taxon>Ascomycota</taxon>
        <taxon>Saccharomycotina</taxon>
        <taxon>Pichiomycetes</taxon>
        <taxon>Metschnikowiaceae</taxon>
        <taxon>Australozyma</taxon>
    </lineage>
</organism>
<keyword evidence="1" id="KW-0472">Membrane</keyword>
<dbReference type="AlphaFoldDB" id="A0AAX4HC62"/>
<feature type="transmembrane region" description="Helical" evidence="1">
    <location>
        <begin position="288"/>
        <end position="309"/>
    </location>
</feature>
<name>A0AAX4HC62_9ASCO</name>
<dbReference type="Proteomes" id="UP001338582">
    <property type="component" value="Chromosome 3"/>
</dbReference>
<feature type="transmembrane region" description="Helical" evidence="1">
    <location>
        <begin position="215"/>
        <end position="232"/>
    </location>
</feature>
<protein>
    <submittedName>
        <fullName evidence="2">Uncharacterized protein</fullName>
    </submittedName>
</protein>
<dbReference type="KEGG" id="asau:88173741"/>
<dbReference type="GeneID" id="88173741"/>
<keyword evidence="3" id="KW-1185">Reference proteome</keyword>
<accession>A0AAX4HC62</accession>
<dbReference type="EMBL" id="CP138896">
    <property type="protein sequence ID" value="WPK25365.1"/>
    <property type="molecule type" value="Genomic_DNA"/>
</dbReference>
<dbReference type="RefSeq" id="XP_062877747.1">
    <property type="nucleotide sequence ID" value="XM_063021677.1"/>
</dbReference>
<gene>
    <name evidence="2" type="ORF">PUMCH_002677</name>
</gene>
<evidence type="ECO:0000256" key="1">
    <source>
        <dbReference type="SAM" id="Phobius"/>
    </source>
</evidence>
<keyword evidence="1" id="KW-1133">Transmembrane helix</keyword>
<proteinExistence type="predicted"/>
<evidence type="ECO:0000313" key="3">
    <source>
        <dbReference type="Proteomes" id="UP001338582"/>
    </source>
</evidence>
<reference evidence="2 3" key="1">
    <citation type="submission" date="2023-10" db="EMBL/GenBank/DDBJ databases">
        <title>Draft Genome Sequence of Candida saopaulonensis from a very Premature Infant with Sepsis.</title>
        <authorList>
            <person name="Ning Y."/>
            <person name="Dai R."/>
            <person name="Xiao M."/>
            <person name="Xu Y."/>
            <person name="Yan Q."/>
            <person name="Zhang L."/>
        </authorList>
    </citation>
    <scope>NUCLEOTIDE SEQUENCE [LARGE SCALE GENOMIC DNA]</scope>
    <source>
        <strain evidence="2 3">19XY460</strain>
    </source>
</reference>
<keyword evidence="1" id="KW-0812">Transmembrane</keyword>